<reference evidence="1" key="2">
    <citation type="journal article" date="2007" name="Science">
        <title>Draft genome sequence of the sexually transmitted pathogen Trichomonas vaginalis.</title>
        <authorList>
            <person name="Carlton J.M."/>
            <person name="Hirt R.P."/>
            <person name="Silva J.C."/>
            <person name="Delcher A.L."/>
            <person name="Schatz M."/>
            <person name="Zhao Q."/>
            <person name="Wortman J.R."/>
            <person name="Bidwell S.L."/>
            <person name="Alsmark U.C.M."/>
            <person name="Besteiro S."/>
            <person name="Sicheritz-Ponten T."/>
            <person name="Noel C.J."/>
            <person name="Dacks J.B."/>
            <person name="Foster P.G."/>
            <person name="Simillion C."/>
            <person name="Van de Peer Y."/>
            <person name="Miranda-Saavedra D."/>
            <person name="Barton G.J."/>
            <person name="Westrop G.D."/>
            <person name="Mueller S."/>
            <person name="Dessi D."/>
            <person name="Fiori P.L."/>
            <person name="Ren Q."/>
            <person name="Paulsen I."/>
            <person name="Zhang H."/>
            <person name="Bastida-Corcuera F.D."/>
            <person name="Simoes-Barbosa A."/>
            <person name="Brown M.T."/>
            <person name="Hayes R.D."/>
            <person name="Mukherjee M."/>
            <person name="Okumura C.Y."/>
            <person name="Schneider R."/>
            <person name="Smith A.J."/>
            <person name="Vanacova S."/>
            <person name="Villalvazo M."/>
            <person name="Haas B.J."/>
            <person name="Pertea M."/>
            <person name="Feldblyum T.V."/>
            <person name="Utterback T.R."/>
            <person name="Shu C.L."/>
            <person name="Osoegawa K."/>
            <person name="de Jong P.J."/>
            <person name="Hrdy I."/>
            <person name="Horvathova L."/>
            <person name="Zubacova Z."/>
            <person name="Dolezal P."/>
            <person name="Malik S.B."/>
            <person name="Logsdon J.M. Jr."/>
            <person name="Henze K."/>
            <person name="Gupta A."/>
            <person name="Wang C.C."/>
            <person name="Dunne R.L."/>
            <person name="Upcroft J.A."/>
            <person name="Upcroft P."/>
            <person name="White O."/>
            <person name="Salzberg S.L."/>
            <person name="Tang P."/>
            <person name="Chiu C.-H."/>
            <person name="Lee Y.-S."/>
            <person name="Embley T.M."/>
            <person name="Coombs G.H."/>
            <person name="Mottram J.C."/>
            <person name="Tachezy J."/>
            <person name="Fraser-Liggett C.M."/>
            <person name="Johnson P.J."/>
        </authorList>
    </citation>
    <scope>NUCLEOTIDE SEQUENCE [LARGE SCALE GENOMIC DNA]</scope>
    <source>
        <strain evidence="1">G3</strain>
    </source>
</reference>
<dbReference type="Proteomes" id="UP000001542">
    <property type="component" value="Unassembled WGS sequence"/>
</dbReference>
<evidence type="ECO:0000313" key="2">
    <source>
        <dbReference type="Proteomes" id="UP000001542"/>
    </source>
</evidence>
<dbReference type="InParanoid" id="A2FZ31"/>
<dbReference type="AlphaFoldDB" id="A2FZ31"/>
<proteinExistence type="predicted"/>
<name>A2FZ31_TRIV3</name>
<dbReference type="RefSeq" id="XP_001302775.1">
    <property type="nucleotide sequence ID" value="XM_001302774.1"/>
</dbReference>
<sequence>MEARDATFTADPFILQDITGAGDAVPDPTPDGDSEVDINYYRNIDNVIYNSVSEETCANGNRIETCDSCYYRGYGEWDNIEIPYTKVNLPTEWLLKGRFGKNGKRHLIMLGVIKFLHEKNLF</sequence>
<protein>
    <submittedName>
        <fullName evidence="1">Uncharacterized protein</fullName>
    </submittedName>
</protein>
<gene>
    <name evidence="1" type="ORF">TVAG_448760</name>
</gene>
<dbReference type="KEGG" id="tva:4747521"/>
<evidence type="ECO:0000313" key="1">
    <source>
        <dbReference type="EMBL" id="EAX89845.1"/>
    </source>
</evidence>
<organism evidence="1 2">
    <name type="scientific">Trichomonas vaginalis (strain ATCC PRA-98 / G3)</name>
    <dbReference type="NCBI Taxonomy" id="412133"/>
    <lineage>
        <taxon>Eukaryota</taxon>
        <taxon>Metamonada</taxon>
        <taxon>Parabasalia</taxon>
        <taxon>Trichomonadida</taxon>
        <taxon>Trichomonadidae</taxon>
        <taxon>Trichomonas</taxon>
    </lineage>
</organism>
<keyword evidence="2" id="KW-1185">Reference proteome</keyword>
<dbReference type="VEuPathDB" id="TrichDB:TVAGG3_0750880"/>
<dbReference type="VEuPathDB" id="TrichDB:TVAG_448760"/>
<reference evidence="1" key="1">
    <citation type="submission" date="2006-10" db="EMBL/GenBank/DDBJ databases">
        <authorList>
            <person name="Amadeo P."/>
            <person name="Zhao Q."/>
            <person name="Wortman J."/>
            <person name="Fraser-Liggett C."/>
            <person name="Carlton J."/>
        </authorList>
    </citation>
    <scope>NUCLEOTIDE SEQUENCE</scope>
    <source>
        <strain evidence="1">G3</strain>
    </source>
</reference>
<accession>A2FZ31</accession>
<dbReference type="EMBL" id="DS114161">
    <property type="protein sequence ID" value="EAX89845.1"/>
    <property type="molecule type" value="Genomic_DNA"/>
</dbReference>